<protein>
    <submittedName>
        <fullName evidence="3">Uncharacterized protein</fullName>
    </submittedName>
</protein>
<feature type="region of interest" description="Disordered" evidence="1">
    <location>
        <begin position="1"/>
        <end position="60"/>
    </location>
</feature>
<name>A0AAW2KJL0_SESRA</name>
<dbReference type="PANTHER" id="PTHR44566">
    <property type="entry name" value="TRANSDUCIN/WD40 REPEAT-LIKE SUPERFAMILY PROTEIN"/>
    <property type="match status" value="1"/>
</dbReference>
<feature type="compositionally biased region" description="Low complexity" evidence="1">
    <location>
        <begin position="1"/>
        <end position="11"/>
    </location>
</feature>
<keyword evidence="2" id="KW-0472">Membrane</keyword>
<feature type="transmembrane region" description="Helical" evidence="2">
    <location>
        <begin position="150"/>
        <end position="171"/>
    </location>
</feature>
<organism evidence="3">
    <name type="scientific">Sesamum radiatum</name>
    <name type="common">Black benniseed</name>
    <dbReference type="NCBI Taxonomy" id="300843"/>
    <lineage>
        <taxon>Eukaryota</taxon>
        <taxon>Viridiplantae</taxon>
        <taxon>Streptophyta</taxon>
        <taxon>Embryophyta</taxon>
        <taxon>Tracheophyta</taxon>
        <taxon>Spermatophyta</taxon>
        <taxon>Magnoliopsida</taxon>
        <taxon>eudicotyledons</taxon>
        <taxon>Gunneridae</taxon>
        <taxon>Pentapetalae</taxon>
        <taxon>asterids</taxon>
        <taxon>lamiids</taxon>
        <taxon>Lamiales</taxon>
        <taxon>Pedaliaceae</taxon>
        <taxon>Sesamum</taxon>
    </lineage>
</organism>
<keyword evidence="2" id="KW-1133">Transmembrane helix</keyword>
<sequence>MDLLSKAYATASDDDDDNDAGGGSGYSNPYVPPPKRIRPETSMASPIQMPVYRPPSLPTEAPVPGRYISKRQRAALGMEPARTDSNAGDFDPSSGMGSLSDSDVPHGILTTLRRHMKGSAVSNQTPQSFSAALNGHVKPVNVVQWSTTHVIILICCAHILLCACFWEIVFADAVVPSN</sequence>
<reference evidence="3" key="1">
    <citation type="submission" date="2020-06" db="EMBL/GenBank/DDBJ databases">
        <authorList>
            <person name="Li T."/>
            <person name="Hu X."/>
            <person name="Zhang T."/>
            <person name="Song X."/>
            <person name="Zhang H."/>
            <person name="Dai N."/>
            <person name="Sheng W."/>
            <person name="Hou X."/>
            <person name="Wei L."/>
        </authorList>
    </citation>
    <scope>NUCLEOTIDE SEQUENCE</scope>
    <source>
        <strain evidence="3">G02</strain>
        <tissue evidence="3">Leaf</tissue>
    </source>
</reference>
<dbReference type="EMBL" id="JACGWJ010000028">
    <property type="protein sequence ID" value="KAL0306442.1"/>
    <property type="molecule type" value="Genomic_DNA"/>
</dbReference>
<comment type="caution">
    <text evidence="3">The sequence shown here is derived from an EMBL/GenBank/DDBJ whole genome shotgun (WGS) entry which is preliminary data.</text>
</comment>
<gene>
    <name evidence="3" type="ORF">Sradi_6061500</name>
</gene>
<dbReference type="PANTHER" id="PTHR44566:SF1">
    <property type="entry name" value="WD REPEAT-CONTAINING PROTEIN 25"/>
    <property type="match status" value="1"/>
</dbReference>
<evidence type="ECO:0000256" key="2">
    <source>
        <dbReference type="SAM" id="Phobius"/>
    </source>
</evidence>
<reference evidence="3" key="2">
    <citation type="journal article" date="2024" name="Plant">
        <title>Genomic evolution and insights into agronomic trait innovations of Sesamum species.</title>
        <authorList>
            <person name="Miao H."/>
            <person name="Wang L."/>
            <person name="Qu L."/>
            <person name="Liu H."/>
            <person name="Sun Y."/>
            <person name="Le M."/>
            <person name="Wang Q."/>
            <person name="Wei S."/>
            <person name="Zheng Y."/>
            <person name="Lin W."/>
            <person name="Duan Y."/>
            <person name="Cao H."/>
            <person name="Xiong S."/>
            <person name="Wang X."/>
            <person name="Wei L."/>
            <person name="Li C."/>
            <person name="Ma Q."/>
            <person name="Ju M."/>
            <person name="Zhao R."/>
            <person name="Li G."/>
            <person name="Mu C."/>
            <person name="Tian Q."/>
            <person name="Mei H."/>
            <person name="Zhang T."/>
            <person name="Gao T."/>
            <person name="Zhang H."/>
        </authorList>
    </citation>
    <scope>NUCLEOTIDE SEQUENCE</scope>
    <source>
        <strain evidence="3">G02</strain>
    </source>
</reference>
<evidence type="ECO:0000256" key="1">
    <source>
        <dbReference type="SAM" id="MobiDB-lite"/>
    </source>
</evidence>
<proteinExistence type="predicted"/>
<dbReference type="AlphaFoldDB" id="A0AAW2KJL0"/>
<accession>A0AAW2KJL0</accession>
<feature type="region of interest" description="Disordered" evidence="1">
    <location>
        <begin position="74"/>
        <end position="102"/>
    </location>
</feature>
<keyword evidence="2" id="KW-0812">Transmembrane</keyword>
<evidence type="ECO:0000313" key="3">
    <source>
        <dbReference type="EMBL" id="KAL0306442.1"/>
    </source>
</evidence>
<dbReference type="InterPro" id="IPR053053">
    <property type="entry name" value="WD_repeat_protein"/>
</dbReference>